<dbReference type="PANTHER" id="PTHR42756:SF1">
    <property type="entry name" value="TRANSCRIPTIONAL REPRESSOR OF EMRAB OPERON"/>
    <property type="match status" value="1"/>
</dbReference>
<feature type="domain" description="HTH marR-type" evidence="4">
    <location>
        <begin position="10"/>
        <end position="147"/>
    </location>
</feature>
<dbReference type="Gene3D" id="1.10.10.10">
    <property type="entry name" value="Winged helix-like DNA-binding domain superfamily/Winged helix DNA-binding domain"/>
    <property type="match status" value="1"/>
</dbReference>
<name>A0A0V8LXR1_9CHLR</name>
<evidence type="ECO:0000256" key="2">
    <source>
        <dbReference type="ARBA" id="ARBA00023125"/>
    </source>
</evidence>
<dbReference type="GO" id="GO:0003677">
    <property type="term" value="F:DNA binding"/>
    <property type="evidence" value="ECO:0007669"/>
    <property type="project" value="UniProtKB-KW"/>
</dbReference>
<evidence type="ECO:0000256" key="1">
    <source>
        <dbReference type="ARBA" id="ARBA00023015"/>
    </source>
</evidence>
<reference evidence="5 6" key="1">
    <citation type="journal article" date="2015" name="Sci. Rep.">
        <title>A comparative genomics and reductive dehalogenase gene transcription study of two chloroethene-respiring bacteria, Dehalococcoides mccartyi strains MB and 11a.</title>
        <authorList>
            <person name="Low A."/>
            <person name="Shen Z."/>
            <person name="Cheng D."/>
            <person name="Rogers M.J."/>
            <person name="Lee P.K."/>
            <person name="He J."/>
        </authorList>
    </citation>
    <scope>NUCLEOTIDE SEQUENCE [LARGE SCALE GENOMIC DNA]</scope>
    <source>
        <strain evidence="5 6">MB</strain>
    </source>
</reference>
<gene>
    <name evidence="5" type="ORF">DA01_05765</name>
</gene>
<evidence type="ECO:0000256" key="3">
    <source>
        <dbReference type="ARBA" id="ARBA00023163"/>
    </source>
</evidence>
<dbReference type="RefSeq" id="WP_041343257.1">
    <property type="nucleotide sequence ID" value="NZ_CP179927.2"/>
</dbReference>
<dbReference type="EMBL" id="JGYD01000027">
    <property type="protein sequence ID" value="KSV16185.1"/>
    <property type="molecule type" value="Genomic_DNA"/>
</dbReference>
<dbReference type="PANTHER" id="PTHR42756">
    <property type="entry name" value="TRANSCRIPTIONAL REGULATOR, MARR"/>
    <property type="match status" value="1"/>
</dbReference>
<dbReference type="PATRIC" id="fig|61435.5.peg.1140"/>
<dbReference type="InterPro" id="IPR036388">
    <property type="entry name" value="WH-like_DNA-bd_sf"/>
</dbReference>
<dbReference type="InterPro" id="IPR000835">
    <property type="entry name" value="HTH_MarR-typ"/>
</dbReference>
<dbReference type="SUPFAM" id="SSF46785">
    <property type="entry name" value="Winged helix' DNA-binding domain"/>
    <property type="match status" value="1"/>
</dbReference>
<dbReference type="Proteomes" id="UP000053577">
    <property type="component" value="Unassembled WGS sequence"/>
</dbReference>
<organism evidence="5 6">
    <name type="scientific">Dehalococcoides mccartyi</name>
    <dbReference type="NCBI Taxonomy" id="61435"/>
    <lineage>
        <taxon>Bacteria</taxon>
        <taxon>Bacillati</taxon>
        <taxon>Chloroflexota</taxon>
        <taxon>Dehalococcoidia</taxon>
        <taxon>Dehalococcoidales</taxon>
        <taxon>Dehalococcoidaceae</taxon>
        <taxon>Dehalococcoides</taxon>
    </lineage>
</organism>
<sequence>MNKYETVKLEHLLWINIVQTRHVMNRLWERRMKESHLTTEKFTVIHELLCLGGESTPHNLARRIVFEPHSISAMLSRMEKDGLITKTKDLEKKHMVRIKLTEKAMELYPKALEISLEIFTKLMEDIPREDKIKLSESLTQIRNKVLAANPAKGKKLTPFKYT</sequence>
<evidence type="ECO:0000313" key="5">
    <source>
        <dbReference type="EMBL" id="KSV16185.1"/>
    </source>
</evidence>
<accession>A0A0V8LXR1</accession>
<evidence type="ECO:0000313" key="6">
    <source>
        <dbReference type="Proteomes" id="UP000053577"/>
    </source>
</evidence>
<keyword evidence="2" id="KW-0238">DNA-binding</keyword>
<proteinExistence type="predicted"/>
<dbReference type="GO" id="GO:0003700">
    <property type="term" value="F:DNA-binding transcription factor activity"/>
    <property type="evidence" value="ECO:0007669"/>
    <property type="project" value="InterPro"/>
</dbReference>
<evidence type="ECO:0000259" key="4">
    <source>
        <dbReference type="PROSITE" id="PS50995"/>
    </source>
</evidence>
<dbReference type="AlphaFoldDB" id="A0A0V8LXR1"/>
<protein>
    <submittedName>
        <fullName evidence="5">MarR family transcriptional regulator</fullName>
    </submittedName>
</protein>
<comment type="caution">
    <text evidence="5">The sequence shown here is derived from an EMBL/GenBank/DDBJ whole genome shotgun (WGS) entry which is preliminary data.</text>
</comment>
<dbReference type="PROSITE" id="PS50995">
    <property type="entry name" value="HTH_MARR_2"/>
    <property type="match status" value="1"/>
</dbReference>
<keyword evidence="1" id="KW-0805">Transcription regulation</keyword>
<keyword evidence="3" id="KW-0804">Transcription</keyword>
<dbReference type="InterPro" id="IPR036390">
    <property type="entry name" value="WH_DNA-bd_sf"/>
</dbReference>
<dbReference type="SMART" id="SM00347">
    <property type="entry name" value="HTH_MARR"/>
    <property type="match status" value="1"/>
</dbReference>
<dbReference type="OrthoDB" id="166049at2"/>